<comment type="caution">
    <text evidence="1">The sequence shown here is derived from an EMBL/GenBank/DDBJ whole genome shotgun (WGS) entry which is preliminary data.</text>
</comment>
<dbReference type="EMBL" id="BMXL01000002">
    <property type="protein sequence ID" value="GHD17238.1"/>
    <property type="molecule type" value="Genomic_DNA"/>
</dbReference>
<keyword evidence="2" id="KW-1185">Reference proteome</keyword>
<accession>A0A918X875</accession>
<dbReference type="RefSeq" id="WP_193517330.1">
    <property type="nucleotide sequence ID" value="NZ_BMXL01000002.1"/>
</dbReference>
<gene>
    <name evidence="1" type="ORF">GCM10007147_06180</name>
</gene>
<protein>
    <submittedName>
        <fullName evidence="1">Uncharacterized protein</fullName>
    </submittedName>
</protein>
<sequence>MTERIFSAVRSWLDWSRGLHLPAPPDADALTLVLHAHRDCGAPDPGDWTVQDVHEVAAAVHGYRGGPEALRSAWLLWCDHLVERGELTPGQSPRALREAVAEVDLVAPRLQEEEPDRTLEPLLERLGAGTRPAVDLPAVVAAPAEELDTAALQCTALSEAARLTVWIDGGRDLAPGTTQDALRLEDLAAAAEALGTGPEQVRESFAVAREAGLLRTTYTRVLPGPASRDWAARVPGAVADAWADALPLMTGLRGVLSYLVLTELFTTGTAHGPADLAASCALGSAAEVEVEVERALSVLEGLGAVTSHGTGSRGGRGPLPGQRARRITPLGDRFMVRQLTKAEVPVRVLPRVDAMSGEQALEVVMGHSRPLDTELVLSRWLTRQAEQGRLSTAVTELFDACADPLQWHRRSAVLHLVRRSATDVSGLLPFHVHHPVVGGWARRMRPGYTPDPCSHQDVWAVLDDHALLMEAGTAPAEDPRLSARAGELVRTIVLSGHPRAAHVLDLLAEGSWGTETARAAENARAAEAIM</sequence>
<evidence type="ECO:0000313" key="1">
    <source>
        <dbReference type="EMBL" id="GHD17238.1"/>
    </source>
</evidence>
<proteinExistence type="predicted"/>
<dbReference type="Proteomes" id="UP000654947">
    <property type="component" value="Unassembled WGS sequence"/>
</dbReference>
<name>A0A918X875_9ACTN</name>
<reference evidence="1 2" key="1">
    <citation type="journal article" date="2014" name="Int. J. Syst. Evol. Microbiol.">
        <title>Complete genome sequence of Corynebacterium casei LMG S-19264T (=DSM 44701T), isolated from a smear-ripened cheese.</title>
        <authorList>
            <consortium name="US DOE Joint Genome Institute (JGI-PGF)"/>
            <person name="Walter F."/>
            <person name="Albersmeier A."/>
            <person name="Kalinowski J."/>
            <person name="Ruckert C."/>
        </authorList>
    </citation>
    <scope>NUCLEOTIDE SEQUENCE [LARGE SCALE GENOMIC DNA]</scope>
    <source>
        <strain evidence="1 2">KCTC 19473</strain>
    </source>
</reference>
<dbReference type="AlphaFoldDB" id="A0A918X875"/>
<organism evidence="1 2">
    <name type="scientific">Nocardiopsis kunsanensis</name>
    <dbReference type="NCBI Taxonomy" id="141693"/>
    <lineage>
        <taxon>Bacteria</taxon>
        <taxon>Bacillati</taxon>
        <taxon>Actinomycetota</taxon>
        <taxon>Actinomycetes</taxon>
        <taxon>Streptosporangiales</taxon>
        <taxon>Nocardiopsidaceae</taxon>
        <taxon>Nocardiopsis</taxon>
    </lineage>
</organism>
<evidence type="ECO:0000313" key="2">
    <source>
        <dbReference type="Proteomes" id="UP000654947"/>
    </source>
</evidence>